<evidence type="ECO:0000256" key="3">
    <source>
        <dbReference type="ARBA" id="ARBA00047645"/>
    </source>
</evidence>
<evidence type="ECO:0000256" key="1">
    <source>
        <dbReference type="ARBA" id="ARBA00005614"/>
    </source>
</evidence>
<dbReference type="OrthoDB" id="9808093at2"/>
<dbReference type="PRINTS" id="PR00112">
    <property type="entry name" value="ACYLPHPHTASE"/>
</dbReference>
<comment type="caution">
    <text evidence="8">The sequence shown here is derived from an EMBL/GenBank/DDBJ whole genome shotgun (WGS) entry which is preliminary data.</text>
</comment>
<feature type="domain" description="Acylphosphatase-like" evidence="7">
    <location>
        <begin position="3"/>
        <end position="90"/>
    </location>
</feature>
<evidence type="ECO:0000256" key="4">
    <source>
        <dbReference type="PROSITE-ProRule" id="PRU00520"/>
    </source>
</evidence>
<proteinExistence type="inferred from homology"/>
<dbReference type="PROSITE" id="PS00151">
    <property type="entry name" value="ACYLPHOSPHATASE_2"/>
    <property type="match status" value="1"/>
</dbReference>
<dbReference type="InterPro" id="IPR017968">
    <property type="entry name" value="Acylphosphatase_CS"/>
</dbReference>
<dbReference type="PANTHER" id="PTHR47268:SF4">
    <property type="entry name" value="ACYLPHOSPHATASE"/>
    <property type="match status" value="1"/>
</dbReference>
<evidence type="ECO:0000256" key="6">
    <source>
        <dbReference type="RuleBase" id="RU004168"/>
    </source>
</evidence>
<dbReference type="GO" id="GO:0003998">
    <property type="term" value="F:acylphosphatase activity"/>
    <property type="evidence" value="ECO:0007669"/>
    <property type="project" value="UniProtKB-EC"/>
</dbReference>
<comment type="similarity">
    <text evidence="1 6">Belongs to the acylphosphatase family.</text>
</comment>
<keyword evidence="4 5" id="KW-0378">Hydrolase</keyword>
<dbReference type="PROSITE" id="PS00150">
    <property type="entry name" value="ACYLPHOSPHATASE_1"/>
    <property type="match status" value="1"/>
</dbReference>
<dbReference type="InterPro" id="IPR020456">
    <property type="entry name" value="Acylphosphatase"/>
</dbReference>
<dbReference type="PROSITE" id="PS51160">
    <property type="entry name" value="ACYLPHOSPHATASE_3"/>
    <property type="match status" value="1"/>
</dbReference>
<dbReference type="RefSeq" id="WP_119436059.1">
    <property type="nucleotide sequence ID" value="NZ_QWGR01000001.1"/>
</dbReference>
<dbReference type="Gene3D" id="3.30.70.100">
    <property type="match status" value="1"/>
</dbReference>
<dbReference type="Pfam" id="PF00708">
    <property type="entry name" value="Acylphosphatase"/>
    <property type="match status" value="1"/>
</dbReference>
<reference evidence="8 9" key="1">
    <citation type="submission" date="2018-08" db="EMBL/GenBank/DDBJ databases">
        <title>Pallidiluteibacterium maritimus gen. nov., sp. nov., isolated from coastal sediment.</title>
        <authorList>
            <person name="Zhou L.Y."/>
        </authorList>
    </citation>
    <scope>NUCLEOTIDE SEQUENCE [LARGE SCALE GENOMIC DNA]</scope>
    <source>
        <strain evidence="8 9">XSD2</strain>
    </source>
</reference>
<dbReference type="EC" id="3.6.1.7" evidence="2 4"/>
<dbReference type="SUPFAM" id="SSF54975">
    <property type="entry name" value="Acylphosphatase/BLUF domain-like"/>
    <property type="match status" value="1"/>
</dbReference>
<evidence type="ECO:0000256" key="5">
    <source>
        <dbReference type="RuleBase" id="RU000553"/>
    </source>
</evidence>
<evidence type="ECO:0000313" key="8">
    <source>
        <dbReference type="EMBL" id="RIJ50590.1"/>
    </source>
</evidence>
<gene>
    <name evidence="8" type="ORF">D1614_01235</name>
</gene>
<dbReference type="AlphaFoldDB" id="A0A399T2G6"/>
<keyword evidence="9" id="KW-1185">Reference proteome</keyword>
<dbReference type="InterPro" id="IPR001792">
    <property type="entry name" value="Acylphosphatase-like_dom"/>
</dbReference>
<protein>
    <recommendedName>
        <fullName evidence="2 4">Acylphosphatase</fullName>
        <ecNumber evidence="2 4">3.6.1.7</ecNumber>
    </recommendedName>
</protein>
<accession>A0A399T2G6</accession>
<sequence length="90" mass="10171">MVQYEIKVNGRVQGVGFRYFTKKQADILGLKGWVKNAPDGSVLVLVQGHPTDVDTFTDYLRIGPTRSHVSGLHKLEMQVVSVFSEFTIRY</sequence>
<evidence type="ECO:0000256" key="2">
    <source>
        <dbReference type="ARBA" id="ARBA00012150"/>
    </source>
</evidence>
<name>A0A399T2G6_9BACT</name>
<dbReference type="Proteomes" id="UP000265926">
    <property type="component" value="Unassembled WGS sequence"/>
</dbReference>
<evidence type="ECO:0000313" key="9">
    <source>
        <dbReference type="Proteomes" id="UP000265926"/>
    </source>
</evidence>
<comment type="catalytic activity">
    <reaction evidence="3 4 5">
        <text>an acyl phosphate + H2O = a carboxylate + phosphate + H(+)</text>
        <dbReference type="Rhea" id="RHEA:14965"/>
        <dbReference type="ChEBI" id="CHEBI:15377"/>
        <dbReference type="ChEBI" id="CHEBI:15378"/>
        <dbReference type="ChEBI" id="CHEBI:29067"/>
        <dbReference type="ChEBI" id="CHEBI:43474"/>
        <dbReference type="ChEBI" id="CHEBI:59918"/>
        <dbReference type="EC" id="3.6.1.7"/>
    </reaction>
</comment>
<feature type="active site" evidence="4">
    <location>
        <position position="18"/>
    </location>
</feature>
<feature type="active site" evidence="4">
    <location>
        <position position="36"/>
    </location>
</feature>
<dbReference type="InterPro" id="IPR036046">
    <property type="entry name" value="Acylphosphatase-like_dom_sf"/>
</dbReference>
<evidence type="ECO:0000259" key="7">
    <source>
        <dbReference type="PROSITE" id="PS51160"/>
    </source>
</evidence>
<organism evidence="8 9">
    <name type="scientific">Maribellus luteus</name>
    <dbReference type="NCBI Taxonomy" id="2305463"/>
    <lineage>
        <taxon>Bacteria</taxon>
        <taxon>Pseudomonadati</taxon>
        <taxon>Bacteroidota</taxon>
        <taxon>Bacteroidia</taxon>
        <taxon>Marinilabiliales</taxon>
        <taxon>Prolixibacteraceae</taxon>
        <taxon>Maribellus</taxon>
    </lineage>
</organism>
<dbReference type="EMBL" id="QWGR01000001">
    <property type="protein sequence ID" value="RIJ50590.1"/>
    <property type="molecule type" value="Genomic_DNA"/>
</dbReference>
<dbReference type="PANTHER" id="PTHR47268">
    <property type="entry name" value="ACYLPHOSPHATASE"/>
    <property type="match status" value="1"/>
</dbReference>